<dbReference type="eggNOG" id="COG1494">
    <property type="taxonomic scope" value="Bacteria"/>
</dbReference>
<evidence type="ECO:0000256" key="8">
    <source>
        <dbReference type="PIRNR" id="PIRNR004532"/>
    </source>
</evidence>
<feature type="binding site" evidence="9">
    <location>
        <position position="89"/>
    </location>
    <ligand>
        <name>Mn(2+)</name>
        <dbReference type="ChEBI" id="CHEBI:29035"/>
        <label>2</label>
    </ligand>
</feature>
<dbReference type="GO" id="GO:0042132">
    <property type="term" value="F:fructose 1,6-bisphosphate 1-phosphatase activity"/>
    <property type="evidence" value="ECO:0007669"/>
    <property type="project" value="UniProtKB-EC"/>
</dbReference>
<dbReference type="EMBL" id="CP001098">
    <property type="protein sequence ID" value="ACL70020.1"/>
    <property type="molecule type" value="Genomic_DNA"/>
</dbReference>
<dbReference type="InterPro" id="IPR004464">
    <property type="entry name" value="FBPase_class-2/SBPase"/>
</dbReference>
<comment type="catalytic activity">
    <reaction evidence="1">
        <text>beta-D-fructose 1,6-bisphosphate + H2O = beta-D-fructose 6-phosphate + phosphate</text>
        <dbReference type="Rhea" id="RHEA:11064"/>
        <dbReference type="ChEBI" id="CHEBI:15377"/>
        <dbReference type="ChEBI" id="CHEBI:32966"/>
        <dbReference type="ChEBI" id="CHEBI:43474"/>
        <dbReference type="ChEBI" id="CHEBI:57634"/>
        <dbReference type="EC" id="3.1.3.11"/>
    </reaction>
</comment>
<evidence type="ECO:0000256" key="6">
    <source>
        <dbReference type="ARBA" id="ARBA00023277"/>
    </source>
</evidence>
<proteinExistence type="inferred from homology"/>
<evidence type="ECO:0000256" key="10">
    <source>
        <dbReference type="PIRSR" id="PIRSR004532-2"/>
    </source>
</evidence>
<dbReference type="SUPFAM" id="SSF56655">
    <property type="entry name" value="Carbohydrate phosphatase"/>
    <property type="match status" value="1"/>
</dbReference>
<dbReference type="OrthoDB" id="9779353at2"/>
<comment type="cofactor">
    <cofactor evidence="9">
        <name>Mn(2+)</name>
        <dbReference type="ChEBI" id="CHEBI:29035"/>
    </cofactor>
</comment>
<keyword evidence="6 8" id="KW-0119">Carbohydrate metabolism</keyword>
<keyword evidence="5 9" id="KW-0464">Manganese</keyword>
<dbReference type="CDD" id="cd01516">
    <property type="entry name" value="FBPase_glpX"/>
    <property type="match status" value="1"/>
</dbReference>
<evidence type="ECO:0000256" key="3">
    <source>
        <dbReference type="ARBA" id="ARBA00022723"/>
    </source>
</evidence>
<dbReference type="Gene3D" id="3.30.540.10">
    <property type="entry name" value="Fructose-1,6-Bisphosphatase, subunit A, domain 1"/>
    <property type="match status" value="1"/>
</dbReference>
<dbReference type="GO" id="GO:0005829">
    <property type="term" value="C:cytosol"/>
    <property type="evidence" value="ECO:0007669"/>
    <property type="project" value="TreeGrafter"/>
</dbReference>
<dbReference type="GO" id="GO:0006094">
    <property type="term" value="P:gluconeogenesis"/>
    <property type="evidence" value="ECO:0007669"/>
    <property type="project" value="InterPro"/>
</dbReference>
<dbReference type="PANTHER" id="PTHR30447">
    <property type="entry name" value="FRUCTOSE-1,6-BISPHOSPHATASE CLASS 2"/>
    <property type="match status" value="1"/>
</dbReference>
<dbReference type="GO" id="GO:0046872">
    <property type="term" value="F:metal ion binding"/>
    <property type="evidence" value="ECO:0007669"/>
    <property type="project" value="UniProtKB-KW"/>
</dbReference>
<comment type="pathway">
    <text evidence="7">Carbohydrate biosynthesis.</text>
</comment>
<keyword evidence="12" id="KW-1185">Reference proteome</keyword>
<keyword evidence="3 9" id="KW-0479">Metal-binding</keyword>
<evidence type="ECO:0000313" key="11">
    <source>
        <dbReference type="EMBL" id="ACL70020.1"/>
    </source>
</evidence>
<evidence type="ECO:0000313" key="12">
    <source>
        <dbReference type="Proteomes" id="UP000000719"/>
    </source>
</evidence>
<dbReference type="RefSeq" id="WP_012636204.1">
    <property type="nucleotide sequence ID" value="NC_011899.1"/>
</dbReference>
<dbReference type="PIRSF" id="PIRSF004532">
    <property type="entry name" value="GlpX"/>
    <property type="match status" value="1"/>
</dbReference>
<dbReference type="GO" id="GO:0006071">
    <property type="term" value="P:glycerol metabolic process"/>
    <property type="evidence" value="ECO:0007669"/>
    <property type="project" value="InterPro"/>
</dbReference>
<dbReference type="Pfam" id="PF03320">
    <property type="entry name" value="FBPase_glpX"/>
    <property type="match status" value="1"/>
</dbReference>
<feature type="binding site" evidence="10">
    <location>
        <position position="120"/>
    </location>
    <ligand>
        <name>substrate</name>
    </ligand>
</feature>
<feature type="binding site" evidence="9">
    <location>
        <position position="86"/>
    </location>
    <ligand>
        <name>Mn(2+)</name>
        <dbReference type="ChEBI" id="CHEBI:29035"/>
        <label>2</label>
    </ligand>
</feature>
<feature type="binding site" evidence="10">
    <location>
        <begin position="165"/>
        <end position="167"/>
    </location>
    <ligand>
        <name>substrate</name>
    </ligand>
</feature>
<evidence type="ECO:0000256" key="4">
    <source>
        <dbReference type="ARBA" id="ARBA00022801"/>
    </source>
</evidence>
<accession>B8CXK1</accession>
<dbReference type="KEGG" id="hor:Hore_12700"/>
<protein>
    <recommendedName>
        <fullName evidence="8">Fructose-1,6-bisphosphatase</fullName>
    </recommendedName>
</protein>
<feature type="binding site" evidence="9">
    <location>
        <position position="33"/>
    </location>
    <ligand>
        <name>Mn(2+)</name>
        <dbReference type="ChEBI" id="CHEBI:29035"/>
        <label>1</label>
    </ligand>
</feature>
<evidence type="ECO:0000256" key="2">
    <source>
        <dbReference type="ARBA" id="ARBA00008989"/>
    </source>
</evidence>
<evidence type="ECO:0000256" key="5">
    <source>
        <dbReference type="ARBA" id="ARBA00023211"/>
    </source>
</evidence>
<dbReference type="FunFam" id="3.40.190.90:FF:000001">
    <property type="entry name" value="Fructose-1,6-bisphosphatase"/>
    <property type="match status" value="1"/>
</dbReference>
<dbReference type="Gene3D" id="3.40.190.90">
    <property type="match status" value="1"/>
</dbReference>
<dbReference type="GO" id="GO:0030388">
    <property type="term" value="P:fructose 1,6-bisphosphate metabolic process"/>
    <property type="evidence" value="ECO:0007669"/>
    <property type="project" value="TreeGrafter"/>
</dbReference>
<comment type="similarity">
    <text evidence="2 8">Belongs to the FBPase class 2 family.</text>
</comment>
<feature type="binding site" evidence="10">
    <location>
        <begin position="89"/>
        <end position="91"/>
    </location>
    <ligand>
        <name>substrate</name>
    </ligand>
</feature>
<feature type="binding site" evidence="10">
    <location>
        <begin position="187"/>
        <end position="189"/>
    </location>
    <ligand>
        <name>substrate</name>
    </ligand>
</feature>
<evidence type="ECO:0000256" key="1">
    <source>
        <dbReference type="ARBA" id="ARBA00001273"/>
    </source>
</evidence>
<dbReference type="Proteomes" id="UP000000719">
    <property type="component" value="Chromosome"/>
</dbReference>
<feature type="binding site" evidence="9">
    <location>
        <position position="214"/>
    </location>
    <ligand>
        <name>Mn(2+)</name>
        <dbReference type="ChEBI" id="CHEBI:29035"/>
        <label>2</label>
    </ligand>
</feature>
<name>B8CXK1_HALOH</name>
<dbReference type="STRING" id="373903.Hore_12700"/>
<feature type="binding site" evidence="10">
    <location>
        <position position="211"/>
    </location>
    <ligand>
        <name>substrate</name>
    </ligand>
</feature>
<reference evidence="11 12" key="1">
    <citation type="journal article" date="2009" name="PLoS ONE">
        <title>Genome analysis of the anaerobic thermohalophilic bacterium Halothermothrix orenii.</title>
        <authorList>
            <person name="Mavromatis K."/>
            <person name="Ivanova N."/>
            <person name="Anderson I."/>
            <person name="Lykidis A."/>
            <person name="Hooper S.D."/>
            <person name="Sun H."/>
            <person name="Kunin V."/>
            <person name="Lapidus A."/>
            <person name="Hugenholtz P."/>
            <person name="Patel B."/>
            <person name="Kyrpides N.C."/>
        </authorList>
    </citation>
    <scope>NUCLEOTIDE SEQUENCE [LARGE SCALE GENOMIC DNA]</scope>
    <source>
        <strain evidence="12">H 168 / OCM 544 / DSM 9562</strain>
    </source>
</reference>
<dbReference type="AlphaFoldDB" id="B8CXK1"/>
<evidence type="ECO:0000256" key="9">
    <source>
        <dbReference type="PIRSR" id="PIRSR004532-1"/>
    </source>
</evidence>
<keyword evidence="4 11" id="KW-0378">Hydrolase</keyword>
<evidence type="ECO:0000256" key="7">
    <source>
        <dbReference type="ARBA" id="ARBA00024331"/>
    </source>
</evidence>
<dbReference type="NCBIfam" id="TIGR00330">
    <property type="entry name" value="glpX"/>
    <property type="match status" value="1"/>
</dbReference>
<dbReference type="PANTHER" id="PTHR30447:SF0">
    <property type="entry name" value="FRUCTOSE-1,6-BISPHOSPHATASE 1 CLASS 2-RELATED"/>
    <property type="match status" value="1"/>
</dbReference>
<gene>
    <name evidence="11" type="ordered locus">Hore_12700</name>
</gene>
<organism evidence="11 12">
    <name type="scientific">Halothermothrix orenii (strain H 168 / OCM 544 / DSM 9562)</name>
    <dbReference type="NCBI Taxonomy" id="373903"/>
    <lineage>
        <taxon>Bacteria</taxon>
        <taxon>Bacillati</taxon>
        <taxon>Bacillota</taxon>
        <taxon>Clostridia</taxon>
        <taxon>Halanaerobiales</taxon>
        <taxon>Halothermotrichaceae</taxon>
        <taxon>Halothermothrix</taxon>
    </lineage>
</organism>
<feature type="binding site" evidence="9">
    <location>
        <position position="57"/>
    </location>
    <ligand>
        <name>Mn(2+)</name>
        <dbReference type="ChEBI" id="CHEBI:29035"/>
        <label>1</label>
    </ligand>
</feature>
<dbReference type="HOGENOM" id="CLU_054938_0_0_9"/>
<sequence length="326" mass="35023">MNRELAIEIVRVTEAAALAAAPWMGKGKRKKADGAAVKAMRSVLDTIQIDGEVVIGEGEKDRAPRLYIGEKIGNGSKSPSLDIAVDPLEGTNLVARGLPNALAVLAVGPRNTLLKAPDTYMEKIAVGPGARGVIDIEAPVRTNLEKVASALNKKLEDLTVIVLDRLRHEKLISEIRQVGCRIKLISDGDVAGGIATALKDSGVDILMGTGGAPEGVLTAAALKCLGGEIQARLKPRNREDVEKAFSFGIKNLDRVYFTGDLVRDDVMISITGITGGDLLKGVTYSRKKAVTYSLVMRSKTRTVRKIEAIHNIAYKPDYYSHDVLNM</sequence>